<organism evidence="1 2">
    <name type="scientific">Natrialba asiatica (strain ATCC 700177 / DSM 12278 / JCM 9576 / FERM P-10747 / NBRC 102637 / 172P1)</name>
    <dbReference type="NCBI Taxonomy" id="29540"/>
    <lineage>
        <taxon>Archaea</taxon>
        <taxon>Methanobacteriati</taxon>
        <taxon>Methanobacteriota</taxon>
        <taxon>Stenosarchaea group</taxon>
        <taxon>Halobacteria</taxon>
        <taxon>Halobacteriales</taxon>
        <taxon>Natrialbaceae</taxon>
        <taxon>Natrialba</taxon>
    </lineage>
</organism>
<dbReference type="Proteomes" id="UP000011554">
    <property type="component" value="Unassembled WGS sequence"/>
</dbReference>
<protein>
    <submittedName>
        <fullName evidence="1">Uncharacterized protein</fullName>
    </submittedName>
</protein>
<accession>M0B590</accession>
<dbReference type="AlphaFoldDB" id="M0B590"/>
<comment type="caution">
    <text evidence="1">The sequence shown here is derived from an EMBL/GenBank/DDBJ whole genome shotgun (WGS) entry which is preliminary data.</text>
</comment>
<evidence type="ECO:0000313" key="1">
    <source>
        <dbReference type="EMBL" id="ELZ05692.1"/>
    </source>
</evidence>
<dbReference type="EMBL" id="AOIO01000005">
    <property type="protein sequence ID" value="ELZ05692.1"/>
    <property type="molecule type" value="Genomic_DNA"/>
</dbReference>
<proteinExistence type="predicted"/>
<gene>
    <name evidence="1" type="ORF">C481_01572</name>
</gene>
<keyword evidence="2" id="KW-1185">Reference proteome</keyword>
<reference evidence="1 2" key="1">
    <citation type="journal article" date="2014" name="PLoS Genet.">
        <title>Phylogenetically driven sequencing of extremely halophilic archaea reveals strategies for static and dynamic osmo-response.</title>
        <authorList>
            <person name="Becker E.A."/>
            <person name="Seitzer P.M."/>
            <person name="Tritt A."/>
            <person name="Larsen D."/>
            <person name="Krusor M."/>
            <person name="Yao A.I."/>
            <person name="Wu D."/>
            <person name="Madern D."/>
            <person name="Eisen J.A."/>
            <person name="Darling A.E."/>
            <person name="Facciotti M.T."/>
        </authorList>
    </citation>
    <scope>NUCLEOTIDE SEQUENCE [LARGE SCALE GENOMIC DNA]</scope>
    <source>
        <strain evidence="1 2">DSM 12278</strain>
    </source>
</reference>
<evidence type="ECO:0000313" key="2">
    <source>
        <dbReference type="Proteomes" id="UP000011554"/>
    </source>
</evidence>
<sequence>MCCLAAIDLAAGSVNETVAPFPGSESIQILPPWRSTSRSQSASPIPVPSYSSRLWSRSKTGNTLSWFSGSIPIPSSSTDTTYLWPRRVDMYSW</sequence>
<name>M0B590_NATA1</name>